<dbReference type="AlphaFoldDB" id="A0A317ZGD8"/>
<dbReference type="Gene3D" id="3.30.1330.60">
    <property type="entry name" value="OmpA-like domain"/>
    <property type="match status" value="1"/>
</dbReference>
<dbReference type="FunCoup" id="A0A317ZGD8">
    <property type="interactions" value="65"/>
</dbReference>
<dbReference type="CDD" id="cd07185">
    <property type="entry name" value="OmpA_C-like"/>
    <property type="match status" value="1"/>
</dbReference>
<evidence type="ECO:0000313" key="6">
    <source>
        <dbReference type="EMBL" id="PXA02998.1"/>
    </source>
</evidence>
<dbReference type="PRINTS" id="PR01021">
    <property type="entry name" value="OMPADOMAIN"/>
</dbReference>
<dbReference type="InterPro" id="IPR006664">
    <property type="entry name" value="OMP_bac"/>
</dbReference>
<dbReference type="GO" id="GO:0009279">
    <property type="term" value="C:cell outer membrane"/>
    <property type="evidence" value="ECO:0007669"/>
    <property type="project" value="UniProtKB-SubCell"/>
</dbReference>
<evidence type="ECO:0000256" key="1">
    <source>
        <dbReference type="ARBA" id="ARBA00004442"/>
    </source>
</evidence>
<accession>A0A317ZGD8</accession>
<keyword evidence="3" id="KW-0998">Cell outer membrane</keyword>
<dbReference type="SUPFAM" id="SSF103088">
    <property type="entry name" value="OmpA-like"/>
    <property type="match status" value="1"/>
</dbReference>
<dbReference type="InterPro" id="IPR050330">
    <property type="entry name" value="Bact_OuterMem_StrucFunc"/>
</dbReference>
<dbReference type="Pfam" id="PF00691">
    <property type="entry name" value="OmpA"/>
    <property type="match status" value="1"/>
</dbReference>
<dbReference type="PANTHER" id="PTHR30329:SF21">
    <property type="entry name" value="LIPOPROTEIN YIAD-RELATED"/>
    <property type="match status" value="1"/>
</dbReference>
<proteinExistence type="predicted"/>
<name>A0A317ZGD8_9BACT</name>
<dbReference type="PANTHER" id="PTHR30329">
    <property type="entry name" value="STATOR ELEMENT OF FLAGELLAR MOTOR COMPLEX"/>
    <property type="match status" value="1"/>
</dbReference>
<reference evidence="6 7" key="1">
    <citation type="submission" date="2018-05" db="EMBL/GenBank/DDBJ databases">
        <title>Coraliomargarita sinensis sp. nov., isolated from a marine solar saltern.</title>
        <authorList>
            <person name="Zhou L.Y."/>
        </authorList>
    </citation>
    <scope>NUCLEOTIDE SEQUENCE [LARGE SCALE GENOMIC DNA]</scope>
    <source>
        <strain evidence="6 7">WN38</strain>
    </source>
</reference>
<organism evidence="6 7">
    <name type="scientific">Coraliomargarita sinensis</name>
    <dbReference type="NCBI Taxonomy" id="2174842"/>
    <lineage>
        <taxon>Bacteria</taxon>
        <taxon>Pseudomonadati</taxon>
        <taxon>Verrucomicrobiota</taxon>
        <taxon>Opitutia</taxon>
        <taxon>Puniceicoccales</taxon>
        <taxon>Coraliomargaritaceae</taxon>
        <taxon>Coraliomargarita</taxon>
    </lineage>
</organism>
<keyword evidence="7" id="KW-1185">Reference proteome</keyword>
<evidence type="ECO:0000256" key="3">
    <source>
        <dbReference type="ARBA" id="ARBA00023237"/>
    </source>
</evidence>
<evidence type="ECO:0000256" key="2">
    <source>
        <dbReference type="ARBA" id="ARBA00023136"/>
    </source>
</evidence>
<keyword evidence="2 4" id="KW-0472">Membrane</keyword>
<dbReference type="EMBL" id="QHJQ01000014">
    <property type="protein sequence ID" value="PXA02998.1"/>
    <property type="molecule type" value="Genomic_DNA"/>
</dbReference>
<gene>
    <name evidence="6" type="ORF">DDZ13_14520</name>
</gene>
<comment type="caution">
    <text evidence="6">The sequence shown here is derived from an EMBL/GenBank/DDBJ whole genome shotgun (WGS) entry which is preliminary data.</text>
</comment>
<dbReference type="InParanoid" id="A0A317ZGD8"/>
<evidence type="ECO:0000256" key="4">
    <source>
        <dbReference type="PROSITE-ProRule" id="PRU00473"/>
    </source>
</evidence>
<dbReference type="PROSITE" id="PS51257">
    <property type="entry name" value="PROKAR_LIPOPROTEIN"/>
    <property type="match status" value="1"/>
</dbReference>
<evidence type="ECO:0000259" key="5">
    <source>
        <dbReference type="PROSITE" id="PS51123"/>
    </source>
</evidence>
<dbReference type="InterPro" id="IPR006665">
    <property type="entry name" value="OmpA-like"/>
</dbReference>
<evidence type="ECO:0000313" key="7">
    <source>
        <dbReference type="Proteomes" id="UP000247099"/>
    </source>
</evidence>
<comment type="subcellular location">
    <subcellularLocation>
        <location evidence="1">Cell outer membrane</location>
    </subcellularLocation>
</comment>
<feature type="domain" description="OmpA-like" evidence="5">
    <location>
        <begin position="91"/>
        <end position="205"/>
    </location>
</feature>
<sequence>MFARNKSYDQFLSMNKHARIVFFLLAAALVFTGCTKKQAPTQLSGGVTGSQSDYGGDFVPESGMGGDYGIGADGLEPRSGSDGISNGMYNGREMVEGVLPSIYFGFDSSSISAAERSKLQQAADYLEQNPSMGLLVEGHCDWYGTAEYNLALGDRRAESVSNYLGTLGITPLRVDKLSKGSLEATSGLSKSQSSEDRRADLILLR</sequence>
<dbReference type="PROSITE" id="PS51123">
    <property type="entry name" value="OMPA_2"/>
    <property type="match status" value="1"/>
</dbReference>
<dbReference type="InterPro" id="IPR036737">
    <property type="entry name" value="OmpA-like_sf"/>
</dbReference>
<protein>
    <recommendedName>
        <fullName evidence="5">OmpA-like domain-containing protein</fullName>
    </recommendedName>
</protein>
<dbReference type="Proteomes" id="UP000247099">
    <property type="component" value="Unassembled WGS sequence"/>
</dbReference>